<dbReference type="RefSeq" id="WP_119150691.1">
    <property type="nucleotide sequence ID" value="NZ_JBHSOV010000059.1"/>
</dbReference>
<organism evidence="1 2">
    <name type="scientific">Cohnella faecalis</name>
    <dbReference type="NCBI Taxonomy" id="2315694"/>
    <lineage>
        <taxon>Bacteria</taxon>
        <taxon>Bacillati</taxon>
        <taxon>Bacillota</taxon>
        <taxon>Bacilli</taxon>
        <taxon>Bacillales</taxon>
        <taxon>Paenibacillaceae</taxon>
        <taxon>Cohnella</taxon>
    </lineage>
</organism>
<reference evidence="1 2" key="1">
    <citation type="submission" date="2018-09" db="EMBL/GenBank/DDBJ databases">
        <title>Cohnella cavernae sp. nov., isolated from a karst cave.</title>
        <authorList>
            <person name="Zhu H."/>
        </authorList>
    </citation>
    <scope>NUCLEOTIDE SEQUENCE [LARGE SCALE GENOMIC DNA]</scope>
    <source>
        <strain evidence="1 2">K2E09-144</strain>
    </source>
</reference>
<evidence type="ECO:0000313" key="1">
    <source>
        <dbReference type="EMBL" id="RIE02654.1"/>
    </source>
</evidence>
<keyword evidence="2" id="KW-1185">Reference proteome</keyword>
<dbReference type="Proteomes" id="UP000266340">
    <property type="component" value="Unassembled WGS sequence"/>
</dbReference>
<accession>A0A398CUI7</accession>
<gene>
    <name evidence="1" type="ORF">D3H35_18420</name>
</gene>
<dbReference type="EMBL" id="QXJM01000039">
    <property type="protein sequence ID" value="RIE02654.1"/>
    <property type="molecule type" value="Genomic_DNA"/>
</dbReference>
<evidence type="ECO:0000313" key="2">
    <source>
        <dbReference type="Proteomes" id="UP000266340"/>
    </source>
</evidence>
<dbReference type="AlphaFoldDB" id="A0A398CUI7"/>
<dbReference type="OrthoDB" id="9812621at2"/>
<sequence>MTAEQELAYNESAQKKEEVAYRRANHVLYLQRLSKGLKPDNSPSTDGEKTGALQQLLKLEPEFRRLGFLK</sequence>
<comment type="caution">
    <text evidence="1">The sequence shown here is derived from an EMBL/GenBank/DDBJ whole genome shotgun (WGS) entry which is preliminary data.</text>
</comment>
<proteinExistence type="predicted"/>
<name>A0A398CUI7_9BACL</name>
<protein>
    <submittedName>
        <fullName evidence="1">Uncharacterized protein</fullName>
    </submittedName>
</protein>